<evidence type="ECO:0000256" key="1">
    <source>
        <dbReference type="SAM" id="MobiDB-lite"/>
    </source>
</evidence>
<feature type="region of interest" description="Disordered" evidence="1">
    <location>
        <begin position="32"/>
        <end position="57"/>
    </location>
</feature>
<accession>A0A183CVW9</accession>
<dbReference type="WBParaSite" id="GPUH_0000061001-mRNA-1">
    <property type="protein sequence ID" value="GPUH_0000061001-mRNA-1"/>
    <property type="gene ID" value="GPUH_0000061001"/>
</dbReference>
<evidence type="ECO:0000313" key="3">
    <source>
        <dbReference type="Proteomes" id="UP000271098"/>
    </source>
</evidence>
<name>A0A183CVW9_9BILA</name>
<sequence length="82" mass="9338">MNVDLGSFIVLQEVGQQQLMDNLLRSQYRRATHASVDYPSPPRQPRKRYSQPQMSAEVGDELYRAKAAVARKRSLPRPPTAL</sequence>
<protein>
    <submittedName>
        <fullName evidence="4">CDI domain-containing protein</fullName>
    </submittedName>
</protein>
<evidence type="ECO:0000313" key="4">
    <source>
        <dbReference type="WBParaSite" id="GPUH_0000061001-mRNA-1"/>
    </source>
</evidence>
<proteinExistence type="predicted"/>
<reference evidence="2 3" key="2">
    <citation type="submission" date="2018-11" db="EMBL/GenBank/DDBJ databases">
        <authorList>
            <consortium name="Pathogen Informatics"/>
        </authorList>
    </citation>
    <scope>NUCLEOTIDE SEQUENCE [LARGE SCALE GENOMIC DNA]</scope>
</reference>
<dbReference type="AlphaFoldDB" id="A0A183CVW9"/>
<organism evidence="4">
    <name type="scientific">Gongylonema pulchrum</name>
    <dbReference type="NCBI Taxonomy" id="637853"/>
    <lineage>
        <taxon>Eukaryota</taxon>
        <taxon>Metazoa</taxon>
        <taxon>Ecdysozoa</taxon>
        <taxon>Nematoda</taxon>
        <taxon>Chromadorea</taxon>
        <taxon>Rhabditida</taxon>
        <taxon>Spirurina</taxon>
        <taxon>Spiruromorpha</taxon>
        <taxon>Spiruroidea</taxon>
        <taxon>Gongylonematidae</taxon>
        <taxon>Gongylonema</taxon>
    </lineage>
</organism>
<evidence type="ECO:0000313" key="2">
    <source>
        <dbReference type="EMBL" id="VDK28387.1"/>
    </source>
</evidence>
<keyword evidence="3" id="KW-1185">Reference proteome</keyword>
<dbReference type="Proteomes" id="UP000271098">
    <property type="component" value="Unassembled WGS sequence"/>
</dbReference>
<gene>
    <name evidence="2" type="ORF">GPUH_LOCUS610</name>
</gene>
<reference evidence="4" key="1">
    <citation type="submission" date="2016-06" db="UniProtKB">
        <authorList>
            <consortium name="WormBaseParasite"/>
        </authorList>
    </citation>
    <scope>IDENTIFICATION</scope>
</reference>
<dbReference type="EMBL" id="UYRT01000573">
    <property type="protein sequence ID" value="VDK28387.1"/>
    <property type="molecule type" value="Genomic_DNA"/>
</dbReference>